<gene>
    <name evidence="2" type="primary">txxe 2136-M1_3235</name>
    <name evidence="2" type="ORF">TXXE_10610</name>
</gene>
<evidence type="ECO:0000256" key="1">
    <source>
        <dbReference type="SAM" id="Phobius"/>
    </source>
</evidence>
<dbReference type="EMBL" id="CAJRAY010000048">
    <property type="protein sequence ID" value="CAG5087104.1"/>
    <property type="molecule type" value="Genomic_DNA"/>
</dbReference>
<evidence type="ECO:0000313" key="3">
    <source>
        <dbReference type="Proteomes" id="UP000681526"/>
    </source>
</evidence>
<dbReference type="Proteomes" id="UP000681526">
    <property type="component" value="Unassembled WGS sequence"/>
</dbReference>
<keyword evidence="1" id="KW-0812">Transmembrane</keyword>
<keyword evidence="3" id="KW-1185">Reference proteome</keyword>
<comment type="caution">
    <text evidence="2">The sequence shown here is derived from an EMBL/GenBank/DDBJ whole genome shotgun (WGS) entry which is preliminary data.</text>
</comment>
<sequence length="178" mass="19744">MTHIRIVPVLLTALLTGAVLFGGWFGYRHFAVEQPLAVTFAGIEGVTAYDPIVTDDRVTVEITLDGTVNLAEVYRNIREQAGSSLGGRELDLVIRQERNEKLEKIWSSALFTIAQAMENRRYADIPEAARKLEAAHSGLSVETEMDEYNVYLTLKLDGAVKYVVLPRQPAVLGVWPNA</sequence>
<feature type="transmembrane region" description="Helical" evidence="1">
    <location>
        <begin position="6"/>
        <end position="27"/>
    </location>
</feature>
<keyword evidence="1" id="KW-1133">Transmembrane helix</keyword>
<keyword evidence="1" id="KW-0472">Membrane</keyword>
<name>A0ABN7RZ43_THEXY</name>
<evidence type="ECO:0000313" key="2">
    <source>
        <dbReference type="EMBL" id="CAG5087104.1"/>
    </source>
</evidence>
<protein>
    <submittedName>
        <fullName evidence="2">Uncharacterized protein</fullName>
    </submittedName>
</protein>
<reference evidence="2 3" key="1">
    <citation type="submission" date="2021-04" db="EMBL/GenBank/DDBJ databases">
        <authorList>
            <person name="Rakotoarivonina H."/>
        </authorList>
    </citation>
    <scope>NUCLEOTIDE SEQUENCE [LARGE SCALE GENOMIC DNA]</scope>
    <source>
        <strain evidence="2 3">XE</strain>
    </source>
</reference>
<dbReference type="RefSeq" id="WP_015254691.1">
    <property type="nucleotide sequence ID" value="NZ_CAJRAY010000048.1"/>
</dbReference>
<organism evidence="2 3">
    <name type="scientific">Thermobacillus xylanilyticus</name>
    <dbReference type="NCBI Taxonomy" id="76633"/>
    <lineage>
        <taxon>Bacteria</taxon>
        <taxon>Bacillati</taxon>
        <taxon>Bacillota</taxon>
        <taxon>Bacilli</taxon>
        <taxon>Bacillales</taxon>
        <taxon>Paenibacillaceae</taxon>
        <taxon>Thermobacillus</taxon>
    </lineage>
</organism>
<proteinExistence type="predicted"/>
<accession>A0ABN7RZ43</accession>